<dbReference type="EMBL" id="CM023488">
    <property type="protein sequence ID" value="KAH6923621.1"/>
    <property type="molecule type" value="Genomic_DNA"/>
</dbReference>
<sequence length="178" mass="19942">MAESHQELQDLINISQAEIMRLGLRFNCKKSAVVPLAGTCADGVTLRLGDEVLMVCTTYRYLGVELSSGPELYGQQEQLLRQRALRAQSILRRQCLWGCNRFVIVRDLWKIVHVPALTFANAVLCLSAVTRDWLERRQREVGRIALGCHAVDQCYTGLLSRAFELRAVATGMPCAPSH</sequence>
<gene>
    <name evidence="1" type="ORF">HPB50_003247</name>
</gene>
<dbReference type="Proteomes" id="UP000821845">
    <property type="component" value="Chromosome 8"/>
</dbReference>
<comment type="caution">
    <text evidence="1">The sequence shown here is derived from an EMBL/GenBank/DDBJ whole genome shotgun (WGS) entry which is preliminary data.</text>
</comment>
<evidence type="ECO:0000313" key="1">
    <source>
        <dbReference type="EMBL" id="KAH6923621.1"/>
    </source>
</evidence>
<reference evidence="1" key="1">
    <citation type="submission" date="2020-05" db="EMBL/GenBank/DDBJ databases">
        <title>Large-scale comparative analyses of tick genomes elucidate their genetic diversity and vector capacities.</title>
        <authorList>
            <person name="Jia N."/>
            <person name="Wang J."/>
            <person name="Shi W."/>
            <person name="Du L."/>
            <person name="Sun Y."/>
            <person name="Zhan W."/>
            <person name="Jiang J."/>
            <person name="Wang Q."/>
            <person name="Zhang B."/>
            <person name="Ji P."/>
            <person name="Sakyi L.B."/>
            <person name="Cui X."/>
            <person name="Yuan T."/>
            <person name="Jiang B."/>
            <person name="Yang W."/>
            <person name="Lam T.T.-Y."/>
            <person name="Chang Q."/>
            <person name="Ding S."/>
            <person name="Wang X."/>
            <person name="Zhu J."/>
            <person name="Ruan X."/>
            <person name="Zhao L."/>
            <person name="Wei J."/>
            <person name="Que T."/>
            <person name="Du C."/>
            <person name="Cheng J."/>
            <person name="Dai P."/>
            <person name="Han X."/>
            <person name="Huang E."/>
            <person name="Gao Y."/>
            <person name="Liu J."/>
            <person name="Shao H."/>
            <person name="Ye R."/>
            <person name="Li L."/>
            <person name="Wei W."/>
            <person name="Wang X."/>
            <person name="Wang C."/>
            <person name="Yang T."/>
            <person name="Huo Q."/>
            <person name="Li W."/>
            <person name="Guo W."/>
            <person name="Chen H."/>
            <person name="Zhou L."/>
            <person name="Ni X."/>
            <person name="Tian J."/>
            <person name="Zhou Y."/>
            <person name="Sheng Y."/>
            <person name="Liu T."/>
            <person name="Pan Y."/>
            <person name="Xia L."/>
            <person name="Li J."/>
            <person name="Zhao F."/>
            <person name="Cao W."/>
        </authorList>
    </citation>
    <scope>NUCLEOTIDE SEQUENCE</scope>
    <source>
        <strain evidence="1">Hyas-2018</strain>
    </source>
</reference>
<proteinExistence type="predicted"/>
<keyword evidence="2" id="KW-1185">Reference proteome</keyword>
<protein>
    <submittedName>
        <fullName evidence="1">Uncharacterized protein</fullName>
    </submittedName>
</protein>
<organism evidence="1 2">
    <name type="scientific">Hyalomma asiaticum</name>
    <name type="common">Tick</name>
    <dbReference type="NCBI Taxonomy" id="266040"/>
    <lineage>
        <taxon>Eukaryota</taxon>
        <taxon>Metazoa</taxon>
        <taxon>Ecdysozoa</taxon>
        <taxon>Arthropoda</taxon>
        <taxon>Chelicerata</taxon>
        <taxon>Arachnida</taxon>
        <taxon>Acari</taxon>
        <taxon>Parasitiformes</taxon>
        <taxon>Ixodida</taxon>
        <taxon>Ixodoidea</taxon>
        <taxon>Ixodidae</taxon>
        <taxon>Hyalomminae</taxon>
        <taxon>Hyalomma</taxon>
    </lineage>
</organism>
<accession>A0ACB7RP78</accession>
<name>A0ACB7RP78_HYAAI</name>
<evidence type="ECO:0000313" key="2">
    <source>
        <dbReference type="Proteomes" id="UP000821845"/>
    </source>
</evidence>